<dbReference type="EMBL" id="JAULJE010000006">
    <property type="protein sequence ID" value="KAK1341728.1"/>
    <property type="molecule type" value="Genomic_DNA"/>
</dbReference>
<organism evidence="2 3">
    <name type="scientific">Cnephaeus nilssonii</name>
    <name type="common">Northern bat</name>
    <name type="synonym">Eptesicus nilssonii</name>
    <dbReference type="NCBI Taxonomy" id="3371016"/>
    <lineage>
        <taxon>Eukaryota</taxon>
        <taxon>Metazoa</taxon>
        <taxon>Chordata</taxon>
        <taxon>Craniata</taxon>
        <taxon>Vertebrata</taxon>
        <taxon>Euteleostomi</taxon>
        <taxon>Mammalia</taxon>
        <taxon>Eutheria</taxon>
        <taxon>Laurasiatheria</taxon>
        <taxon>Chiroptera</taxon>
        <taxon>Yangochiroptera</taxon>
        <taxon>Vespertilionidae</taxon>
        <taxon>Cnephaeus</taxon>
    </lineage>
</organism>
<name>A0AA40LRX9_CNENI</name>
<dbReference type="AlphaFoldDB" id="A0AA40LRX9"/>
<reference evidence="2" key="1">
    <citation type="submission" date="2023-06" db="EMBL/GenBank/DDBJ databases">
        <title>Reference genome for the Northern bat (Eptesicus nilssonii), a most northern bat species.</title>
        <authorList>
            <person name="Laine V.N."/>
            <person name="Pulliainen A.T."/>
            <person name="Lilley T.M."/>
        </authorList>
    </citation>
    <scope>NUCLEOTIDE SEQUENCE</scope>
    <source>
        <strain evidence="2">BLF_Eptnil</strain>
        <tissue evidence="2">Kidney</tissue>
    </source>
</reference>
<feature type="region of interest" description="Disordered" evidence="1">
    <location>
        <begin position="27"/>
        <end position="51"/>
    </location>
</feature>
<evidence type="ECO:0000313" key="2">
    <source>
        <dbReference type="EMBL" id="KAK1341728.1"/>
    </source>
</evidence>
<evidence type="ECO:0000256" key="1">
    <source>
        <dbReference type="SAM" id="MobiDB-lite"/>
    </source>
</evidence>
<sequence length="172" mass="17748">MGRGLSGLQIPRAGACGAGALRGCGRAQAGRRGGATVPAGERTGARSSAAAGDPELAIPTLAPANGILERGICFRVGRKLRALGGGAWRPSVPPRLQAFPGAEPESPVSFRVRWVSLGPPRTLLRVRGSAAFITKTLGCGATDTDAEALPVNLLRRCPSNPREQVYGDLNTD</sequence>
<keyword evidence="3" id="KW-1185">Reference proteome</keyword>
<comment type="caution">
    <text evidence="2">The sequence shown here is derived from an EMBL/GenBank/DDBJ whole genome shotgun (WGS) entry which is preliminary data.</text>
</comment>
<protein>
    <submittedName>
        <fullName evidence="2">Uncharacterized protein</fullName>
    </submittedName>
</protein>
<gene>
    <name evidence="2" type="ORF">QTO34_016476</name>
</gene>
<proteinExistence type="predicted"/>
<evidence type="ECO:0000313" key="3">
    <source>
        <dbReference type="Proteomes" id="UP001177744"/>
    </source>
</evidence>
<accession>A0AA40LRX9</accession>
<dbReference type="Proteomes" id="UP001177744">
    <property type="component" value="Unassembled WGS sequence"/>
</dbReference>